<dbReference type="HOGENOM" id="CLU_2769019_0_0_7"/>
<evidence type="ECO:0000313" key="2">
    <source>
        <dbReference type="Proteomes" id="UP000000442"/>
    </source>
</evidence>
<reference evidence="1 2" key="1">
    <citation type="journal article" date="2009" name="Environ. Microbiol.">
        <title>Genome sequence of Desulfobacterium autotrophicum HRM2, a marine sulfate reducer oxidizing organic carbon completely to carbon dioxide.</title>
        <authorList>
            <person name="Strittmatter A.W."/>
            <person name="Liesegang H."/>
            <person name="Rabus R."/>
            <person name="Decker I."/>
            <person name="Amann J."/>
            <person name="Andres S."/>
            <person name="Henne A."/>
            <person name="Fricke W.F."/>
            <person name="Martinez-Arias R."/>
            <person name="Bartels D."/>
            <person name="Goesmann A."/>
            <person name="Krause L."/>
            <person name="Puehler A."/>
            <person name="Klenk H.P."/>
            <person name="Richter M."/>
            <person name="Schuler M."/>
            <person name="Gloeckner F.O."/>
            <person name="Meyerdierks A."/>
            <person name="Gottschalk G."/>
            <person name="Amann R."/>
        </authorList>
    </citation>
    <scope>NUCLEOTIDE SEQUENCE [LARGE SCALE GENOMIC DNA]</scope>
    <source>
        <strain evidence="2">ATCC 43914 / DSM 3382 / HRM2</strain>
    </source>
</reference>
<dbReference type="Proteomes" id="UP000000442">
    <property type="component" value="Chromosome"/>
</dbReference>
<keyword evidence="2" id="KW-1185">Reference proteome</keyword>
<protein>
    <submittedName>
        <fullName evidence="1">Uncharacterized protein</fullName>
    </submittedName>
</protein>
<sequence>MKDSAAITAKLVPMMETLPQVEAIKFGNTSGRSYLLTRHENTWMTRTTSPDRPGEIRWQEWVNGQPREL</sequence>
<name>C0QAR3_DESAH</name>
<dbReference type="KEGG" id="dat:HRM2_37880"/>
<dbReference type="EMBL" id="CP001087">
    <property type="protein sequence ID" value="ACN16846.1"/>
    <property type="molecule type" value="Genomic_DNA"/>
</dbReference>
<dbReference type="OrthoDB" id="9798761at2"/>
<gene>
    <name evidence="1" type="ordered locus">HRM2_37880</name>
</gene>
<accession>C0QAR3</accession>
<evidence type="ECO:0000313" key="1">
    <source>
        <dbReference type="EMBL" id="ACN16846.1"/>
    </source>
</evidence>
<dbReference type="AlphaFoldDB" id="C0QAR3"/>
<proteinExistence type="predicted"/>
<organism evidence="1 2">
    <name type="scientific">Desulforapulum autotrophicum (strain ATCC 43914 / DSM 3382 / VKM B-1955 / HRM2)</name>
    <name type="common">Desulfobacterium autotrophicum</name>
    <dbReference type="NCBI Taxonomy" id="177437"/>
    <lineage>
        <taxon>Bacteria</taxon>
        <taxon>Pseudomonadati</taxon>
        <taxon>Thermodesulfobacteriota</taxon>
        <taxon>Desulfobacteria</taxon>
        <taxon>Desulfobacterales</taxon>
        <taxon>Desulfobacteraceae</taxon>
        <taxon>Desulforapulum</taxon>
    </lineage>
</organism>
<dbReference type="STRING" id="177437.HRM2_37880"/>
<dbReference type="RefSeq" id="WP_015905592.1">
    <property type="nucleotide sequence ID" value="NC_012108.1"/>
</dbReference>